<comment type="caution">
    <text evidence="2">The sequence shown here is derived from an EMBL/GenBank/DDBJ whole genome shotgun (WGS) entry which is preliminary data.</text>
</comment>
<dbReference type="AlphaFoldDB" id="A0AAW9STK8"/>
<evidence type="ECO:0000313" key="2">
    <source>
        <dbReference type="EMBL" id="MEN9062153.1"/>
    </source>
</evidence>
<feature type="compositionally biased region" description="Basic and acidic residues" evidence="1">
    <location>
        <begin position="36"/>
        <end position="45"/>
    </location>
</feature>
<dbReference type="RefSeq" id="WP_347167152.1">
    <property type="nucleotide sequence ID" value="NZ_JBDNCH010000002.1"/>
</dbReference>
<name>A0AAW9STK8_9RHOB</name>
<gene>
    <name evidence="2" type="ORF">ABFB10_15275</name>
</gene>
<reference evidence="2 3" key="1">
    <citation type="submission" date="2024-05" db="EMBL/GenBank/DDBJ databases">
        <title>Genome sequence of Ponticoccus litoralis KCCM 90028.</title>
        <authorList>
            <person name="Kim J.M."/>
            <person name="Lee J.K."/>
            <person name="Choi B.J."/>
            <person name="Bayburt H."/>
            <person name="Baek J.H."/>
            <person name="Jeon C.O."/>
        </authorList>
    </citation>
    <scope>NUCLEOTIDE SEQUENCE [LARGE SCALE GENOMIC DNA]</scope>
    <source>
        <strain evidence="2 3">KCCM 90028</strain>
    </source>
</reference>
<evidence type="ECO:0000313" key="3">
    <source>
        <dbReference type="Proteomes" id="UP001428774"/>
    </source>
</evidence>
<feature type="region of interest" description="Disordered" evidence="1">
    <location>
        <begin position="1"/>
        <end position="57"/>
    </location>
</feature>
<dbReference type="EMBL" id="JBDNCH010000002">
    <property type="protein sequence ID" value="MEN9062153.1"/>
    <property type="molecule type" value="Genomic_DNA"/>
</dbReference>
<proteinExistence type="predicted"/>
<sequence length="57" mass="6633">MIRALDILLGRTRPARRPSGPDTARPRRAETPSLREPNRFERDSAEQLWSAPAHWRL</sequence>
<organism evidence="2 3">
    <name type="scientific">Ponticoccus litoralis</name>
    <dbReference type="NCBI Taxonomy" id="422297"/>
    <lineage>
        <taxon>Bacteria</taxon>
        <taxon>Pseudomonadati</taxon>
        <taxon>Pseudomonadota</taxon>
        <taxon>Alphaproteobacteria</taxon>
        <taxon>Rhodobacterales</taxon>
        <taxon>Roseobacteraceae</taxon>
        <taxon>Ponticoccus</taxon>
    </lineage>
</organism>
<keyword evidence="3" id="KW-1185">Reference proteome</keyword>
<protein>
    <submittedName>
        <fullName evidence="2">Uncharacterized protein</fullName>
    </submittedName>
</protein>
<dbReference type="Proteomes" id="UP001428774">
    <property type="component" value="Unassembled WGS sequence"/>
</dbReference>
<accession>A0AAW9STK8</accession>
<evidence type="ECO:0000256" key="1">
    <source>
        <dbReference type="SAM" id="MobiDB-lite"/>
    </source>
</evidence>